<comment type="caution">
    <text evidence="1">The sequence shown here is derived from an EMBL/GenBank/DDBJ whole genome shotgun (WGS) entry which is preliminary data.</text>
</comment>
<dbReference type="Proteomes" id="UP001079535">
    <property type="component" value="Unassembled WGS sequence"/>
</dbReference>
<evidence type="ECO:0008006" key="3">
    <source>
        <dbReference type="Google" id="ProtNLM"/>
    </source>
</evidence>
<organism evidence="1 2">
    <name type="scientific">Mediterraneibacter gnavus</name>
    <name type="common">Ruminococcus gnavus</name>
    <dbReference type="NCBI Taxonomy" id="33038"/>
    <lineage>
        <taxon>Bacteria</taxon>
        <taxon>Bacillati</taxon>
        <taxon>Bacillota</taxon>
        <taxon>Clostridia</taxon>
        <taxon>Lachnospirales</taxon>
        <taxon>Lachnospiraceae</taxon>
        <taxon>Mediterraneibacter</taxon>
    </lineage>
</organism>
<dbReference type="SUPFAM" id="SSF69349">
    <property type="entry name" value="Phage fibre proteins"/>
    <property type="match status" value="1"/>
</dbReference>
<sequence>MANTTLKTRILLNNKTAAEWAKDTETVWLKGEFLVESDTKKCKIGDGVKKYNELTYAYLTPEEVNSIVAQSSHTHSNKAILDATTASFTTALLQKLNAIAAGAEVNVQSDWNITDSSSDAFIKNKPTSMPASDVSAWAKAPTKPKYTATEVGADPTGSSAKALTDAKAYADQKIADLVNDAPETMDTLKEVSDALDANKNVVDALNSAIGKKANQADLTTHTGNADIHVTKEKKTAWDGAATHAGSAHAPVNSERNTIISIKKNGSAVPINEDRSVDISVPTKVSQLANDAGYKTTDNNTTYSLGVAANSSANGTAKIRLTGSDTKTTDIAIKGAGSTSVTTDAEGNLIVTSADTKYTHPTGDGNLHVPATGTTNNGKVLKAGATAGSAAWAQLTKADVGLGNVDNTSDATKSVASAAKLTTARNINVGGAVTATAASFNGSADATINVTSLNAAKLVLNSGDVLILDGSI</sequence>
<dbReference type="EMBL" id="JAPRAY010000003">
    <property type="protein sequence ID" value="MCZ0666468.1"/>
    <property type="molecule type" value="Genomic_DNA"/>
</dbReference>
<protein>
    <recommendedName>
        <fullName evidence="3">Major tropism determinant N-terminal domain-containing protein</fullName>
    </recommendedName>
</protein>
<accession>A0A396G215</accession>
<evidence type="ECO:0000313" key="1">
    <source>
        <dbReference type="EMBL" id="MCZ0666468.1"/>
    </source>
</evidence>
<reference evidence="1" key="1">
    <citation type="submission" date="2022-11" db="EMBL/GenBank/DDBJ databases">
        <title>Temperate bacteriophages infecting mucin-degrading bacterium Ruminococcus gnavus from the human gut.</title>
        <authorList>
            <person name="Buttimer C."/>
        </authorList>
    </citation>
    <scope>NUCLEOTIDE SEQUENCE</scope>
    <source>
        <strain evidence="1">CCUG 49994</strain>
    </source>
</reference>
<dbReference type="RefSeq" id="WP_118401428.1">
    <property type="nucleotide sequence ID" value="NZ_JAPRAY010000003.1"/>
</dbReference>
<dbReference type="AlphaFoldDB" id="A0A396G215"/>
<evidence type="ECO:0000313" key="2">
    <source>
        <dbReference type="Proteomes" id="UP001079535"/>
    </source>
</evidence>
<name>A0A396G215_MEDGN</name>
<gene>
    <name evidence="1" type="ORF">OZZ17_02810</name>
</gene>
<proteinExistence type="predicted"/>